<keyword evidence="7" id="KW-0067">ATP-binding</keyword>
<evidence type="ECO:0000256" key="9">
    <source>
        <dbReference type="ARBA" id="ARBA00023136"/>
    </source>
</evidence>
<keyword evidence="8 11" id="KW-1133">Transmembrane helix</keyword>
<evidence type="ECO:0000256" key="8">
    <source>
        <dbReference type="ARBA" id="ARBA00022989"/>
    </source>
</evidence>
<dbReference type="EMBL" id="MZMV01000020">
    <property type="protein sequence ID" value="OWV07534.1"/>
    <property type="molecule type" value="Genomic_DNA"/>
</dbReference>
<keyword evidence="6" id="KW-0378">Hydrolase</keyword>
<dbReference type="NCBIfam" id="TIGR03919">
    <property type="entry name" value="T7SS_EccB"/>
    <property type="match status" value="1"/>
</dbReference>
<dbReference type="GO" id="GO:0005886">
    <property type="term" value="C:plasma membrane"/>
    <property type="evidence" value="ECO:0007669"/>
    <property type="project" value="UniProtKB-SubCell"/>
</dbReference>
<dbReference type="Proteomes" id="UP000197174">
    <property type="component" value="Unassembled WGS sequence"/>
</dbReference>
<keyword evidence="9 11" id="KW-0472">Membrane</keyword>
<evidence type="ECO:0000256" key="3">
    <source>
        <dbReference type="ARBA" id="ARBA00022475"/>
    </source>
</evidence>
<sequence length="584" mass="58487">MGGGDPGAAGRAGLVAQRPTDDQRLAPADPGGAGAGRARRRRRGHPGRCGTADPGAGVGGAAGRRTGVAAGRAQPHCAAGDAVLGAGRRPHPHRRGGGAAADRARRPARVRLLPGDRGLSVQSRRDQVQAQSHLLGRLTAALVAGEPDGLETPHRRTTVGLLAGVLVAALVVGGFTLYGFFAPGGATAWRRAGALVVEKETGSRYLYLDGRLRPVLNYASARLLLGEELAVVTVSAKSLRGVAHGQPLGIVGAPDVLPAAGLAGVDWTACAPGGTAPAGTGTTALTLTVAPGSDGTPLAADRAVLARPAGDPGGDHLIFNGHRFRLTASWLPPVLGHDAPPVTVPAAWLDLLPAGADLGPVPVPGRGAAGPTVDGQPTRIGQLFTARPADGEQRHYLLRRDGLARLTPLAYALLAADPATVAGYGGGAVTPTVLSPAALARVPVAARAPLAEELPAVAPGVATRPPGLAWCLRFGADGRPRVVAARPAPASGVVRGGVGVTRTTHTADAVTVAPGRGGLVVAGRAGQPGTTYHLVTDAGVKYPLAGAAVAQRLGYDPADATVVAPELIDLLPTGPALDPARVVG</sequence>
<accession>A0A246RNQ7</accession>
<evidence type="ECO:0000256" key="7">
    <source>
        <dbReference type="ARBA" id="ARBA00022840"/>
    </source>
</evidence>
<feature type="region of interest" description="Disordered" evidence="10">
    <location>
        <begin position="1"/>
        <end position="68"/>
    </location>
</feature>
<dbReference type="Gene3D" id="3.30.2390.20">
    <property type="entry name" value="Type VII secretion system EccB, repeat 1 domain"/>
    <property type="match status" value="1"/>
</dbReference>
<feature type="compositionally biased region" description="Basic residues" evidence="10">
    <location>
        <begin position="37"/>
        <end position="46"/>
    </location>
</feature>
<organism evidence="12 13">
    <name type="scientific">Micromonospora wenchangensis</name>
    <dbReference type="NCBI Taxonomy" id="1185415"/>
    <lineage>
        <taxon>Bacteria</taxon>
        <taxon>Bacillati</taxon>
        <taxon>Actinomycetota</taxon>
        <taxon>Actinomycetes</taxon>
        <taxon>Micromonosporales</taxon>
        <taxon>Micromonosporaceae</taxon>
        <taxon>Micromonospora</taxon>
    </lineage>
</organism>
<keyword evidence="3" id="KW-1003">Cell membrane</keyword>
<proteinExistence type="inferred from homology"/>
<evidence type="ECO:0000256" key="10">
    <source>
        <dbReference type="SAM" id="MobiDB-lite"/>
    </source>
</evidence>
<evidence type="ECO:0000256" key="11">
    <source>
        <dbReference type="SAM" id="Phobius"/>
    </source>
</evidence>
<dbReference type="InterPro" id="IPR042485">
    <property type="entry name" value="T7SS_EccB_R3"/>
</dbReference>
<keyword evidence="13" id="KW-1185">Reference proteome</keyword>
<dbReference type="Pfam" id="PF05108">
    <property type="entry name" value="T7SS_ESX1_EccB"/>
    <property type="match status" value="1"/>
</dbReference>
<evidence type="ECO:0000313" key="13">
    <source>
        <dbReference type="Proteomes" id="UP000197174"/>
    </source>
</evidence>
<dbReference type="PANTHER" id="PTHR40765">
    <property type="entry name" value="ESX-2 SECRETION SYSTEM ATPASE ECCB2"/>
    <property type="match status" value="1"/>
</dbReference>
<comment type="subcellular location">
    <subcellularLocation>
        <location evidence="1">Cell membrane</location>
        <topology evidence="1">Single-pass membrane protein</topology>
    </subcellularLocation>
</comment>
<feature type="transmembrane region" description="Helical" evidence="11">
    <location>
        <begin position="159"/>
        <end position="181"/>
    </location>
</feature>
<reference evidence="12 13" key="1">
    <citation type="submission" date="2017-03" db="EMBL/GenBank/DDBJ databases">
        <title>Whole genome sequence of Micromonospora wenchangensis, isolated from mangrove soil.</title>
        <authorList>
            <person name="Yang H."/>
        </authorList>
    </citation>
    <scope>NUCLEOTIDE SEQUENCE [LARGE SCALE GENOMIC DNA]</scope>
    <source>
        <strain evidence="12 13">CCTCC AA 2012002</strain>
    </source>
</reference>
<dbReference type="GO" id="GO:0005576">
    <property type="term" value="C:extracellular region"/>
    <property type="evidence" value="ECO:0007669"/>
    <property type="project" value="TreeGrafter"/>
</dbReference>
<evidence type="ECO:0000256" key="5">
    <source>
        <dbReference type="ARBA" id="ARBA00022741"/>
    </source>
</evidence>
<keyword evidence="4 11" id="KW-0812">Transmembrane</keyword>
<dbReference type="GO" id="GO:0005524">
    <property type="term" value="F:ATP binding"/>
    <property type="evidence" value="ECO:0007669"/>
    <property type="project" value="UniProtKB-KW"/>
</dbReference>
<feature type="region of interest" description="Disordered" evidence="10">
    <location>
        <begin position="83"/>
        <end position="105"/>
    </location>
</feature>
<comment type="caution">
    <text evidence="12">The sequence shown here is derived from an EMBL/GenBank/DDBJ whole genome shotgun (WGS) entry which is preliminary data.</text>
</comment>
<evidence type="ECO:0000256" key="6">
    <source>
        <dbReference type="ARBA" id="ARBA00022801"/>
    </source>
</evidence>
<dbReference type="InterPro" id="IPR007795">
    <property type="entry name" value="T7SS_EccB"/>
</dbReference>
<evidence type="ECO:0000256" key="4">
    <source>
        <dbReference type="ARBA" id="ARBA00022692"/>
    </source>
</evidence>
<gene>
    <name evidence="12" type="ORF">B5D80_14250</name>
</gene>
<evidence type="ECO:0000256" key="1">
    <source>
        <dbReference type="ARBA" id="ARBA00004162"/>
    </source>
</evidence>
<comment type="similarity">
    <text evidence="2">Belongs to the EccB family.</text>
</comment>
<evidence type="ECO:0000256" key="2">
    <source>
        <dbReference type="ARBA" id="ARBA00008149"/>
    </source>
</evidence>
<dbReference type="Gene3D" id="2.40.50.910">
    <property type="entry name" value="Type VII secretion system EccB, repeat 3 domain"/>
    <property type="match status" value="1"/>
</dbReference>
<evidence type="ECO:0000313" key="12">
    <source>
        <dbReference type="EMBL" id="OWV07534.1"/>
    </source>
</evidence>
<name>A0A246RNQ7_9ACTN</name>
<dbReference type="PANTHER" id="PTHR40765:SF2">
    <property type="entry name" value="ESX-2 SECRETION SYSTEM ATPASE ECCB2"/>
    <property type="match status" value="1"/>
</dbReference>
<keyword evidence="5" id="KW-0547">Nucleotide-binding</keyword>
<dbReference type="InterPro" id="IPR044857">
    <property type="entry name" value="T7SS_EccB_R1"/>
</dbReference>
<protein>
    <submittedName>
        <fullName evidence="12">Type VII secretion protein EccB</fullName>
    </submittedName>
</protein>
<dbReference type="GO" id="GO:0016787">
    <property type="term" value="F:hydrolase activity"/>
    <property type="evidence" value="ECO:0007669"/>
    <property type="project" value="UniProtKB-KW"/>
</dbReference>
<dbReference type="AlphaFoldDB" id="A0A246RNQ7"/>